<reference evidence="4" key="2">
    <citation type="submission" date="2023-02" db="EMBL/GenBank/DDBJ databases">
        <title>'Rhodoalgimonas zhirmunskyi' gen. nov., isolated from a red alga.</title>
        <authorList>
            <person name="Nedashkovskaya O.I."/>
            <person name="Otstavnykh N.Y."/>
            <person name="Bystritskaya E.P."/>
            <person name="Balabanova L.A."/>
            <person name="Isaeva M.P."/>
        </authorList>
    </citation>
    <scope>NUCLEOTIDE SEQUENCE</scope>
    <source>
        <strain evidence="4">KCTC 52189</strain>
    </source>
</reference>
<dbReference type="EMBL" id="JANHAX010000002">
    <property type="protein sequence ID" value="MDQ2089963.1"/>
    <property type="molecule type" value="Genomic_DNA"/>
</dbReference>
<feature type="domain" description="N-acetyltransferase" evidence="3">
    <location>
        <begin position="1"/>
        <end position="152"/>
    </location>
</feature>
<organism evidence="4 5">
    <name type="scientific">Marimonas arenosa</name>
    <dbReference type="NCBI Taxonomy" id="1795305"/>
    <lineage>
        <taxon>Bacteria</taxon>
        <taxon>Pseudomonadati</taxon>
        <taxon>Pseudomonadota</taxon>
        <taxon>Alphaproteobacteria</taxon>
        <taxon>Rhodobacterales</taxon>
        <taxon>Paracoccaceae</taxon>
        <taxon>Marimonas</taxon>
    </lineage>
</organism>
<reference evidence="4" key="1">
    <citation type="submission" date="2022-07" db="EMBL/GenBank/DDBJ databases">
        <authorList>
            <person name="Otstavnykh N."/>
            <person name="Isaeva M."/>
            <person name="Bystritskaya E."/>
        </authorList>
    </citation>
    <scope>NUCLEOTIDE SEQUENCE</scope>
    <source>
        <strain evidence="4">KCTC 52189</strain>
    </source>
</reference>
<dbReference type="Pfam" id="PF00583">
    <property type="entry name" value="Acetyltransf_1"/>
    <property type="match status" value="1"/>
</dbReference>
<dbReference type="GO" id="GO:0016747">
    <property type="term" value="F:acyltransferase activity, transferring groups other than amino-acyl groups"/>
    <property type="evidence" value="ECO:0007669"/>
    <property type="project" value="InterPro"/>
</dbReference>
<sequence length="160" mass="17456">MTESDLAQTAALWHAGWHDAHAAICPPALTGLRTLASFTDRLNRRIGNSHVAALGNEILGFFTLEEDELYQFYVAPAARGSGLASRLISDAEDALLAAGITQPWLACTVGNDRAARFYEKAGWRRVRTESLPVETSDGPFTLDIWRYEKDLSAEGGVHPA</sequence>
<keyword evidence="2" id="KW-0012">Acyltransferase</keyword>
<name>A0AAE3WCH6_9RHOB</name>
<dbReference type="PANTHER" id="PTHR43877">
    <property type="entry name" value="AMINOALKYLPHOSPHONATE N-ACETYLTRANSFERASE-RELATED-RELATED"/>
    <property type="match status" value="1"/>
</dbReference>
<dbReference type="PROSITE" id="PS51186">
    <property type="entry name" value="GNAT"/>
    <property type="match status" value="1"/>
</dbReference>
<accession>A0AAE3WCH6</accession>
<protein>
    <submittedName>
        <fullName evidence="4">GNAT family N-acetyltransferase</fullName>
    </submittedName>
</protein>
<evidence type="ECO:0000256" key="1">
    <source>
        <dbReference type="ARBA" id="ARBA00022679"/>
    </source>
</evidence>
<comment type="caution">
    <text evidence="4">The sequence shown here is derived from an EMBL/GenBank/DDBJ whole genome shotgun (WGS) entry which is preliminary data.</text>
</comment>
<dbReference type="Proteomes" id="UP001226762">
    <property type="component" value="Unassembled WGS sequence"/>
</dbReference>
<dbReference type="Gene3D" id="3.40.630.30">
    <property type="match status" value="1"/>
</dbReference>
<dbReference type="InterPro" id="IPR000182">
    <property type="entry name" value="GNAT_dom"/>
</dbReference>
<evidence type="ECO:0000259" key="3">
    <source>
        <dbReference type="PROSITE" id="PS51186"/>
    </source>
</evidence>
<evidence type="ECO:0000313" key="4">
    <source>
        <dbReference type="EMBL" id="MDQ2089963.1"/>
    </source>
</evidence>
<gene>
    <name evidence="4" type="ORF">NO357_08655</name>
</gene>
<evidence type="ECO:0000256" key="2">
    <source>
        <dbReference type="ARBA" id="ARBA00023315"/>
    </source>
</evidence>
<proteinExistence type="predicted"/>
<keyword evidence="1" id="KW-0808">Transferase</keyword>
<dbReference type="RefSeq" id="WP_306735230.1">
    <property type="nucleotide sequence ID" value="NZ_JANHAX010000002.1"/>
</dbReference>
<dbReference type="CDD" id="cd04301">
    <property type="entry name" value="NAT_SF"/>
    <property type="match status" value="1"/>
</dbReference>
<keyword evidence="5" id="KW-1185">Reference proteome</keyword>
<dbReference type="AlphaFoldDB" id="A0AAE3WCH6"/>
<dbReference type="SUPFAM" id="SSF55729">
    <property type="entry name" value="Acyl-CoA N-acyltransferases (Nat)"/>
    <property type="match status" value="1"/>
</dbReference>
<dbReference type="InterPro" id="IPR050832">
    <property type="entry name" value="Bact_Acetyltransf"/>
</dbReference>
<dbReference type="InterPro" id="IPR016181">
    <property type="entry name" value="Acyl_CoA_acyltransferase"/>
</dbReference>
<evidence type="ECO:0000313" key="5">
    <source>
        <dbReference type="Proteomes" id="UP001226762"/>
    </source>
</evidence>